<evidence type="ECO:0000256" key="1">
    <source>
        <dbReference type="ARBA" id="ARBA00022737"/>
    </source>
</evidence>
<protein>
    <recommendedName>
        <fullName evidence="3">Disease resistance R13L4/SHOC-2-like LRR domain-containing protein</fullName>
    </recommendedName>
</protein>
<dbReference type="SUPFAM" id="SSF52047">
    <property type="entry name" value="RNI-like"/>
    <property type="match status" value="1"/>
</dbReference>
<reference evidence="4 5" key="1">
    <citation type="journal article" date="2023" name="Plants (Basel)">
        <title>Bridging the Gap: Combining Genomics and Transcriptomics Approaches to Understand Stylosanthes scabra, an Orphan Legume from the Brazilian Caatinga.</title>
        <authorList>
            <person name="Ferreira-Neto J.R.C."/>
            <person name="da Silva M.D."/>
            <person name="Binneck E."/>
            <person name="de Melo N.F."/>
            <person name="da Silva R.H."/>
            <person name="de Melo A.L.T.M."/>
            <person name="Pandolfi V."/>
            <person name="Bustamante F.O."/>
            <person name="Brasileiro-Vidal A.C."/>
            <person name="Benko-Iseppon A.M."/>
        </authorList>
    </citation>
    <scope>NUCLEOTIDE SEQUENCE [LARGE SCALE GENOMIC DNA]</scope>
    <source>
        <tissue evidence="4">Leaves</tissue>
    </source>
</reference>
<gene>
    <name evidence="4" type="ORF">PIB30_022346</name>
</gene>
<evidence type="ECO:0000256" key="2">
    <source>
        <dbReference type="ARBA" id="ARBA00022821"/>
    </source>
</evidence>
<keyword evidence="5" id="KW-1185">Reference proteome</keyword>
<keyword evidence="2" id="KW-0611">Plant defense</keyword>
<comment type="caution">
    <text evidence="4">The sequence shown here is derived from an EMBL/GenBank/DDBJ whole genome shotgun (WGS) entry which is preliminary data.</text>
</comment>
<proteinExistence type="predicted"/>
<keyword evidence="1" id="KW-0677">Repeat</keyword>
<organism evidence="4 5">
    <name type="scientific">Stylosanthes scabra</name>
    <dbReference type="NCBI Taxonomy" id="79078"/>
    <lineage>
        <taxon>Eukaryota</taxon>
        <taxon>Viridiplantae</taxon>
        <taxon>Streptophyta</taxon>
        <taxon>Embryophyta</taxon>
        <taxon>Tracheophyta</taxon>
        <taxon>Spermatophyta</taxon>
        <taxon>Magnoliopsida</taxon>
        <taxon>eudicotyledons</taxon>
        <taxon>Gunneridae</taxon>
        <taxon>Pentapetalae</taxon>
        <taxon>rosids</taxon>
        <taxon>fabids</taxon>
        <taxon>Fabales</taxon>
        <taxon>Fabaceae</taxon>
        <taxon>Papilionoideae</taxon>
        <taxon>50 kb inversion clade</taxon>
        <taxon>dalbergioids sensu lato</taxon>
        <taxon>Dalbergieae</taxon>
        <taxon>Pterocarpus clade</taxon>
        <taxon>Stylosanthes</taxon>
    </lineage>
</organism>
<evidence type="ECO:0000259" key="3">
    <source>
        <dbReference type="Pfam" id="PF23598"/>
    </source>
</evidence>
<dbReference type="PANTHER" id="PTHR36766">
    <property type="entry name" value="PLANT BROAD-SPECTRUM MILDEW RESISTANCE PROTEIN RPW8"/>
    <property type="match status" value="1"/>
</dbReference>
<feature type="domain" description="Disease resistance R13L4/SHOC-2-like LRR" evidence="3">
    <location>
        <begin position="18"/>
        <end position="224"/>
    </location>
</feature>
<dbReference type="InterPro" id="IPR032675">
    <property type="entry name" value="LRR_dom_sf"/>
</dbReference>
<dbReference type="Gene3D" id="3.80.10.10">
    <property type="entry name" value="Ribonuclease Inhibitor"/>
    <property type="match status" value="2"/>
</dbReference>
<dbReference type="Pfam" id="PF23598">
    <property type="entry name" value="LRR_14"/>
    <property type="match status" value="1"/>
</dbReference>
<dbReference type="Proteomes" id="UP001341840">
    <property type="component" value="Unassembled WGS sequence"/>
</dbReference>
<dbReference type="PANTHER" id="PTHR36766:SF61">
    <property type="entry name" value="NB-ARC DOMAIN DISEASE RESISTANCE PROTEIN"/>
    <property type="match status" value="1"/>
</dbReference>
<evidence type="ECO:0000313" key="4">
    <source>
        <dbReference type="EMBL" id="MED6169562.1"/>
    </source>
</evidence>
<evidence type="ECO:0000313" key="5">
    <source>
        <dbReference type="Proteomes" id="UP001341840"/>
    </source>
</evidence>
<accession>A0ABU6V845</accession>
<dbReference type="InterPro" id="IPR055414">
    <property type="entry name" value="LRR_R13L4/SHOC2-like"/>
</dbReference>
<dbReference type="EMBL" id="JASCZI010151110">
    <property type="protein sequence ID" value="MED6169562.1"/>
    <property type="molecule type" value="Genomic_DNA"/>
</dbReference>
<sequence length="255" mass="29407">MGTNTEELLNAWLSRYNCLRFLDITGSTCKVLPESIGKLKHLRCFSLRNNREIKRLSSSILMLQNLQLLYVSECPELEELPSRSDIPPDTAMLSSLEVVCIYACRKLESLFPGIKLSAQRKLHISHCEQLKSLQLDISHFPQLETLTIVDCPNLELSKIQEDENSNLKLKFLSLECLPQLVNLPLWIQRAASTLQYLRIKGCNMLEDLPEWLSHMGVLKYLDMIDCPGLYEKYKPQDGEGWHKISHVEVRVHFHC</sequence>
<name>A0ABU6V845_9FABA</name>